<dbReference type="AlphaFoldDB" id="A0A846TVM1"/>
<protein>
    <submittedName>
        <fullName evidence="1">Uncharacterized protein</fullName>
    </submittedName>
</protein>
<keyword evidence="2" id="KW-1185">Reference proteome</keyword>
<organism evidence="1 2">
    <name type="scientific">Kocuria subflava</name>
    <dbReference type="NCBI Taxonomy" id="1736139"/>
    <lineage>
        <taxon>Bacteria</taxon>
        <taxon>Bacillati</taxon>
        <taxon>Actinomycetota</taxon>
        <taxon>Actinomycetes</taxon>
        <taxon>Micrococcales</taxon>
        <taxon>Micrococcaceae</taxon>
        <taxon>Kocuria</taxon>
    </lineage>
</organism>
<proteinExistence type="predicted"/>
<evidence type="ECO:0000313" key="2">
    <source>
        <dbReference type="Proteomes" id="UP000521379"/>
    </source>
</evidence>
<dbReference type="EMBL" id="JAAVUN010000006">
    <property type="protein sequence ID" value="NKE09277.1"/>
    <property type="molecule type" value="Genomic_DNA"/>
</dbReference>
<accession>A0A846TVM1</accession>
<gene>
    <name evidence="1" type="ORF">GTW58_04835</name>
</gene>
<sequence length="139" mass="15001">MSFNDLPENWTLLPLDTPGLAADVVDLVLTIADRHQNCLLVEMCNADGIGYPSPIKVPHLHWTCSAGEREEIMTSLAQVAAQFPQPAPNVLLALSSPHPLPETVVDAWHSTAQSALSDVNCQLLGFYTSTPQEVVEVSA</sequence>
<evidence type="ECO:0000313" key="1">
    <source>
        <dbReference type="EMBL" id="NKE09277.1"/>
    </source>
</evidence>
<name>A0A846TVM1_9MICC</name>
<dbReference type="Proteomes" id="UP000521379">
    <property type="component" value="Unassembled WGS sequence"/>
</dbReference>
<comment type="caution">
    <text evidence="1">The sequence shown here is derived from an EMBL/GenBank/DDBJ whole genome shotgun (WGS) entry which is preliminary data.</text>
</comment>
<reference evidence="1 2" key="1">
    <citation type="submission" date="2020-02" db="EMBL/GenBank/DDBJ databases">
        <authorList>
            <person name="Sun Q."/>
        </authorList>
    </citation>
    <scope>NUCLEOTIDE SEQUENCE [LARGE SCALE GENOMIC DNA]</scope>
    <source>
        <strain evidence="1 2">YIM 13062</strain>
    </source>
</reference>
<dbReference type="RefSeq" id="WP_119933314.1">
    <property type="nucleotide sequence ID" value="NZ_JAAVUN010000006.1"/>
</dbReference>